<reference evidence="3" key="2">
    <citation type="submission" date="2021-04" db="EMBL/GenBank/DDBJ databases">
        <title>Brevibacillus composti FJAT-54423, complete genome.</title>
        <authorList>
            <person name="Tang R."/>
        </authorList>
    </citation>
    <scope>NUCLEOTIDE SEQUENCE</scope>
    <source>
        <strain evidence="3">FJAT-54424</strain>
    </source>
</reference>
<feature type="transmembrane region" description="Helical" evidence="1">
    <location>
        <begin position="178"/>
        <end position="198"/>
    </location>
</feature>
<organism evidence="2 4">
    <name type="scientific">Brevibacillus composti</name>
    <dbReference type="NCBI Taxonomy" id="2796470"/>
    <lineage>
        <taxon>Bacteria</taxon>
        <taxon>Bacillati</taxon>
        <taxon>Bacillota</taxon>
        <taxon>Bacilli</taxon>
        <taxon>Bacillales</taxon>
        <taxon>Paenibacillaceae</taxon>
        <taxon>Brevibacillus</taxon>
    </lineage>
</organism>
<feature type="transmembrane region" description="Helical" evidence="1">
    <location>
        <begin position="138"/>
        <end position="158"/>
    </location>
</feature>
<sequence length="212" mass="24316">MNEGTLAVLIQWCFLCLVWMGLYDRELTRWGMSRPLALAVVAAFLVCSFVSWKLSFLPSVQVYISGFLLPFLCAGWLYSRIPGRRKRLYLVIGGCMGTLLFWFRWLLFTDPILAFWDVRWMLPACAFFAALTVSRSALIQLFLLLFALPISDLLYTVYEWRLAGFGQIGNEYAQDLLWSALSLSAVCAAVLTLIRRLFRLKDPEASRTDQNQ</sequence>
<dbReference type="Pfam" id="PF24124">
    <property type="entry name" value="YphA"/>
    <property type="match status" value="1"/>
</dbReference>
<evidence type="ECO:0000313" key="5">
    <source>
        <dbReference type="Proteomes" id="UP000677234"/>
    </source>
</evidence>
<keyword evidence="5" id="KW-1185">Reference proteome</keyword>
<feature type="transmembrane region" description="Helical" evidence="1">
    <location>
        <begin position="6"/>
        <end position="23"/>
    </location>
</feature>
<evidence type="ECO:0000313" key="3">
    <source>
        <dbReference type="EMBL" id="QUO39853.1"/>
    </source>
</evidence>
<dbReference type="InterPro" id="IPR014617">
    <property type="entry name" value="YphA_Bacsu"/>
</dbReference>
<evidence type="ECO:0000256" key="1">
    <source>
        <dbReference type="SAM" id="Phobius"/>
    </source>
</evidence>
<reference evidence="2 4" key="1">
    <citation type="submission" date="2020-12" db="EMBL/GenBank/DDBJ databases">
        <title>strain FJAT-54423T represents a novel species of the genus Brevibacillus.</title>
        <authorList>
            <person name="Tang R."/>
        </authorList>
    </citation>
    <scope>NUCLEOTIDE SEQUENCE [LARGE SCALE GENOMIC DNA]</scope>
    <source>
        <strain evidence="2 4">FJAT-54423</strain>
    </source>
</reference>
<dbReference type="KEGG" id="bcop:JD108_12530"/>
<accession>A0A7T5EHM4</accession>
<keyword evidence="1" id="KW-0472">Membrane</keyword>
<feature type="transmembrane region" description="Helical" evidence="1">
    <location>
        <begin position="60"/>
        <end position="79"/>
    </location>
</feature>
<evidence type="ECO:0000313" key="2">
    <source>
        <dbReference type="EMBL" id="QQE72775.1"/>
    </source>
</evidence>
<gene>
    <name evidence="2" type="ORF">JD108_12530</name>
    <name evidence="3" type="ORF">KDJ56_12475</name>
</gene>
<proteinExistence type="predicted"/>
<dbReference type="Proteomes" id="UP000595847">
    <property type="component" value="Chromosome"/>
</dbReference>
<name>A0A7T5EHM4_9BACL</name>
<dbReference type="Proteomes" id="UP000677234">
    <property type="component" value="Chromosome"/>
</dbReference>
<dbReference type="AlphaFoldDB" id="A0A7T5EHM4"/>
<dbReference type="EMBL" id="CP073708">
    <property type="protein sequence ID" value="QUO39853.1"/>
    <property type="molecule type" value="Genomic_DNA"/>
</dbReference>
<dbReference type="RefSeq" id="WP_198826408.1">
    <property type="nucleotide sequence ID" value="NZ_CP066308.1"/>
</dbReference>
<feature type="transmembrane region" description="Helical" evidence="1">
    <location>
        <begin position="35"/>
        <end position="54"/>
    </location>
</feature>
<protein>
    <submittedName>
        <fullName evidence="2">Uncharacterized protein</fullName>
    </submittedName>
</protein>
<evidence type="ECO:0000313" key="4">
    <source>
        <dbReference type="Proteomes" id="UP000595847"/>
    </source>
</evidence>
<feature type="transmembrane region" description="Helical" evidence="1">
    <location>
        <begin position="113"/>
        <end position="131"/>
    </location>
</feature>
<keyword evidence="1" id="KW-0812">Transmembrane</keyword>
<keyword evidence="1" id="KW-1133">Transmembrane helix</keyword>
<dbReference type="EMBL" id="CP066308">
    <property type="protein sequence ID" value="QQE72775.1"/>
    <property type="molecule type" value="Genomic_DNA"/>
</dbReference>
<feature type="transmembrane region" description="Helical" evidence="1">
    <location>
        <begin position="88"/>
        <end position="107"/>
    </location>
</feature>